<dbReference type="EMBL" id="CP097649">
    <property type="protein sequence ID" value="URI15021.1"/>
    <property type="molecule type" value="Genomic_DNA"/>
</dbReference>
<proteinExistence type="predicted"/>
<organism evidence="1 2">
    <name type="scientific">Brevundimonas albigilva</name>
    <dbReference type="NCBI Taxonomy" id="1312364"/>
    <lineage>
        <taxon>Bacteria</taxon>
        <taxon>Pseudomonadati</taxon>
        <taxon>Pseudomonadota</taxon>
        <taxon>Alphaproteobacteria</taxon>
        <taxon>Caulobacterales</taxon>
        <taxon>Caulobacteraceae</taxon>
        <taxon>Brevundimonas</taxon>
    </lineage>
</organism>
<protein>
    <submittedName>
        <fullName evidence="1">Ribonucleotide reductase subunit alpha</fullName>
    </submittedName>
</protein>
<accession>A0ABY4SME2</accession>
<sequence>MTTDSHFRQLVAAAQDQPDPHRLLFVFAAAELPQDSTPTQRARFLAGQGGALVPLMCVDKAPEDLRDFDALTEESHRAGPPWTMVFAAGLAGRNGHPPDKREIDGALQVMVEAVRDGGFGRFAAYDRDGDPIIFE</sequence>
<dbReference type="Proteomes" id="UP001055429">
    <property type="component" value="Chromosome"/>
</dbReference>
<reference evidence="1" key="1">
    <citation type="submission" date="2022-05" db="EMBL/GenBank/DDBJ databases">
        <title>Brevundimonas albigilva TT17 genome sequence.</title>
        <authorList>
            <person name="Lee K."/>
            <person name="Son H."/>
        </authorList>
    </citation>
    <scope>NUCLEOTIDE SEQUENCE</scope>
    <source>
        <strain evidence="1">TT17</strain>
    </source>
</reference>
<evidence type="ECO:0000313" key="2">
    <source>
        <dbReference type="Proteomes" id="UP001055429"/>
    </source>
</evidence>
<evidence type="ECO:0000313" key="1">
    <source>
        <dbReference type="EMBL" id="URI15021.1"/>
    </source>
</evidence>
<keyword evidence="2" id="KW-1185">Reference proteome</keyword>
<dbReference type="RefSeq" id="WP_250201807.1">
    <property type="nucleotide sequence ID" value="NZ_CP097649.1"/>
</dbReference>
<name>A0ABY4SME2_9CAUL</name>
<gene>
    <name evidence="1" type="ORF">M8231_14645</name>
</gene>